<gene>
    <name evidence="3" type="ORF">BXYJ_LOCUS4882</name>
</gene>
<dbReference type="SMR" id="A0A7I8WXP2"/>
<keyword evidence="2" id="KW-0472">Membrane</keyword>
<dbReference type="EMBL" id="CAJFDI010000002">
    <property type="protein sequence ID" value="CAD5217132.1"/>
    <property type="molecule type" value="Genomic_DNA"/>
</dbReference>
<name>A0A7I8WXP2_BURXY</name>
<feature type="transmembrane region" description="Helical" evidence="2">
    <location>
        <begin position="43"/>
        <end position="62"/>
    </location>
</feature>
<keyword evidence="2" id="KW-1133">Transmembrane helix</keyword>
<dbReference type="AlphaFoldDB" id="A0A7I8WXP2"/>
<feature type="region of interest" description="Disordered" evidence="1">
    <location>
        <begin position="262"/>
        <end position="288"/>
    </location>
</feature>
<sequence length="347" mass="39355">MLFTLDHLAFKMAVHNGQDYVYYITFSEYLYNFHDEILFREMFFHNFIKYMYLSLLPVQFFYRYQVLISNGVTKMYKTLGAMALAVGYSLVDSTWLMPFVEINGDKSDKELLQGGCDTSSIHKHVVFSKRLPGASTYSTLHRAYVIGSSVIVLYYGTITILHIRKVYHAMSRKAIVLNHRLNRLFCVQLIMLIGLNVLPMIGFIFTDSVSTLLGNIIGIARAFGQNARICKQEVYDDFKEDHCDEQAAQSYDTASVTATASEPALGSSSSGSDSEQGPEPEPEIFGPAPYPVPKVGARLLSVQKTINPIHPKRRPNDGVYFLEINRWEDWGDDCVGKRIRLRNIAII</sequence>
<evidence type="ECO:0000256" key="2">
    <source>
        <dbReference type="SAM" id="Phobius"/>
    </source>
</evidence>
<keyword evidence="4" id="KW-1185">Reference proteome</keyword>
<keyword evidence="2" id="KW-0812">Transmembrane</keyword>
<accession>A0A7I8WXP2</accession>
<feature type="transmembrane region" description="Helical" evidence="2">
    <location>
        <begin position="74"/>
        <end position="91"/>
    </location>
</feature>
<comment type="caution">
    <text evidence="3">The sequence shown here is derived from an EMBL/GenBank/DDBJ whole genome shotgun (WGS) entry which is preliminary data.</text>
</comment>
<feature type="transmembrane region" description="Helical" evidence="2">
    <location>
        <begin position="184"/>
        <end position="205"/>
    </location>
</feature>
<protein>
    <submittedName>
        <fullName evidence="3">(pine wood nematode) hypothetical protein</fullName>
    </submittedName>
</protein>
<reference evidence="3" key="1">
    <citation type="submission" date="2020-09" db="EMBL/GenBank/DDBJ databases">
        <authorList>
            <person name="Kikuchi T."/>
        </authorList>
    </citation>
    <scope>NUCLEOTIDE SEQUENCE</scope>
    <source>
        <strain evidence="3">Ka4C1</strain>
    </source>
</reference>
<dbReference type="EMBL" id="CAJFCV020000002">
    <property type="protein sequence ID" value="CAG9100493.1"/>
    <property type="molecule type" value="Genomic_DNA"/>
</dbReference>
<dbReference type="Proteomes" id="UP000582659">
    <property type="component" value="Unassembled WGS sequence"/>
</dbReference>
<dbReference type="InterPro" id="IPR019428">
    <property type="entry name" value="7TM_GPCR_serpentine_rcpt_Str"/>
</dbReference>
<evidence type="ECO:0000313" key="4">
    <source>
        <dbReference type="Proteomes" id="UP000659654"/>
    </source>
</evidence>
<feature type="transmembrane region" description="Helical" evidence="2">
    <location>
        <begin position="143"/>
        <end position="163"/>
    </location>
</feature>
<dbReference type="Pfam" id="PF10326">
    <property type="entry name" value="7TM_GPCR_Str"/>
    <property type="match status" value="1"/>
</dbReference>
<dbReference type="Proteomes" id="UP000659654">
    <property type="component" value="Unassembled WGS sequence"/>
</dbReference>
<evidence type="ECO:0000313" key="3">
    <source>
        <dbReference type="EMBL" id="CAD5217132.1"/>
    </source>
</evidence>
<proteinExistence type="predicted"/>
<organism evidence="3 4">
    <name type="scientific">Bursaphelenchus xylophilus</name>
    <name type="common">Pinewood nematode worm</name>
    <name type="synonym">Aphelenchoides xylophilus</name>
    <dbReference type="NCBI Taxonomy" id="6326"/>
    <lineage>
        <taxon>Eukaryota</taxon>
        <taxon>Metazoa</taxon>
        <taxon>Ecdysozoa</taxon>
        <taxon>Nematoda</taxon>
        <taxon>Chromadorea</taxon>
        <taxon>Rhabditida</taxon>
        <taxon>Tylenchina</taxon>
        <taxon>Tylenchomorpha</taxon>
        <taxon>Aphelenchoidea</taxon>
        <taxon>Aphelenchoididae</taxon>
        <taxon>Bursaphelenchus</taxon>
    </lineage>
</organism>
<feature type="compositionally biased region" description="Low complexity" evidence="1">
    <location>
        <begin position="262"/>
        <end position="275"/>
    </location>
</feature>
<evidence type="ECO:0000256" key="1">
    <source>
        <dbReference type="SAM" id="MobiDB-lite"/>
    </source>
</evidence>